<dbReference type="PANTHER" id="PTHR37799:SF1">
    <property type="entry name" value="SMALL RIBOSOMAL SUBUNIT PROTEIN MS23"/>
    <property type="match status" value="1"/>
</dbReference>
<organism evidence="9 10">
    <name type="scientific">Purpureocillium lilacinum</name>
    <name type="common">Paecilomyces lilacinus</name>
    <dbReference type="NCBI Taxonomy" id="33203"/>
    <lineage>
        <taxon>Eukaryota</taxon>
        <taxon>Fungi</taxon>
        <taxon>Dikarya</taxon>
        <taxon>Ascomycota</taxon>
        <taxon>Pezizomycotina</taxon>
        <taxon>Sordariomycetes</taxon>
        <taxon>Hypocreomycetidae</taxon>
        <taxon>Hypocreales</taxon>
        <taxon>Ophiocordycipitaceae</taxon>
        <taxon>Purpureocillium</taxon>
    </lineage>
</organism>
<dbReference type="CDD" id="cd23701">
    <property type="entry name" value="At1g26750"/>
    <property type="match status" value="1"/>
</dbReference>
<dbReference type="Pfam" id="PF13741">
    <property type="entry name" value="MRP-S25"/>
    <property type="match status" value="1"/>
</dbReference>
<evidence type="ECO:0000256" key="6">
    <source>
        <dbReference type="ARBA" id="ARBA00035137"/>
    </source>
</evidence>
<protein>
    <recommendedName>
        <fullName evidence="6">Small ribosomal subunit protein mS23</fullName>
    </recommendedName>
    <alternativeName>
        <fullName evidence="7">37S ribosomal protein S25, mitochondrial</fullName>
    </alternativeName>
</protein>
<accession>A0ABR0BYI4</accession>
<gene>
    <name evidence="9" type="ORF">Purlil1_7099</name>
</gene>
<comment type="subcellular location">
    <subcellularLocation>
        <location evidence="1">Mitochondrion</location>
    </subcellularLocation>
</comment>
<dbReference type="InterPro" id="IPR059242">
    <property type="entry name" value="mS23_dom"/>
</dbReference>
<keyword evidence="4" id="KW-0496">Mitochondrion</keyword>
<evidence type="ECO:0000256" key="5">
    <source>
        <dbReference type="ARBA" id="ARBA00023274"/>
    </source>
</evidence>
<proteinExistence type="inferred from homology"/>
<feature type="compositionally biased region" description="Polar residues" evidence="8">
    <location>
        <begin position="51"/>
        <end position="65"/>
    </location>
</feature>
<dbReference type="InterPro" id="IPR016939">
    <property type="entry name" value="Ribosomal_mS23_fun"/>
</dbReference>
<dbReference type="EMBL" id="JAWRVI010000024">
    <property type="protein sequence ID" value="KAK4088548.1"/>
    <property type="molecule type" value="Genomic_DNA"/>
</dbReference>
<evidence type="ECO:0000256" key="3">
    <source>
        <dbReference type="ARBA" id="ARBA00022980"/>
    </source>
</evidence>
<dbReference type="PANTHER" id="PTHR37799">
    <property type="entry name" value="37S RIBOSOMAL PROTEIN S25, MITOCHONDRIAL"/>
    <property type="match status" value="1"/>
</dbReference>
<sequence>MADYSLYLGSELLSTAAGYATRMVPPGLSAIRFAGPPKFPSDSQRMRSRHTTSNPVQLTNTTSHAVNCAQKDRPRHEPECDDPYTQHPGPTAVPATTTAAAAAMGGRQIRPAGVFKAVAQELNHQVLPGHSVAQPPWFQVMNSVPPAETLVRNVTPRHRVPNPKSTRPKKLYRPQGIAYLEDALRTGFYKDHPWELARPRVVLELDGKDHQHCDWSKGLRQPGVPLSGECVVQRQLWLMQNEKMSKRRAYDAARHEFYRLRQAEEIEKRVAIEEARHVGAYFGKSRLDVGMQLEDQEFENWKIWAGKETANREARQNSEIETFGLEDDAETAVDAAAPAEGQPVPATTA</sequence>
<comment type="similarity">
    <text evidence="2">Belongs to the mitochondrion-specific ribosomal protein mS23 family.</text>
</comment>
<keyword evidence="10" id="KW-1185">Reference proteome</keyword>
<evidence type="ECO:0000256" key="1">
    <source>
        <dbReference type="ARBA" id="ARBA00004173"/>
    </source>
</evidence>
<feature type="region of interest" description="Disordered" evidence="8">
    <location>
        <begin position="38"/>
        <end position="93"/>
    </location>
</feature>
<evidence type="ECO:0000256" key="7">
    <source>
        <dbReference type="ARBA" id="ARBA00035421"/>
    </source>
</evidence>
<name>A0ABR0BYI4_PURLI</name>
<keyword evidence="5" id="KW-0687">Ribonucleoprotein</keyword>
<evidence type="ECO:0000256" key="2">
    <source>
        <dbReference type="ARBA" id="ARBA00009864"/>
    </source>
</evidence>
<evidence type="ECO:0000313" key="10">
    <source>
        <dbReference type="Proteomes" id="UP001287286"/>
    </source>
</evidence>
<evidence type="ECO:0000313" key="9">
    <source>
        <dbReference type="EMBL" id="KAK4088548.1"/>
    </source>
</evidence>
<feature type="region of interest" description="Disordered" evidence="8">
    <location>
        <begin position="323"/>
        <end position="349"/>
    </location>
</feature>
<evidence type="ECO:0000256" key="4">
    <source>
        <dbReference type="ARBA" id="ARBA00023128"/>
    </source>
</evidence>
<comment type="caution">
    <text evidence="9">The sequence shown here is derived from an EMBL/GenBank/DDBJ whole genome shotgun (WGS) entry which is preliminary data.</text>
</comment>
<dbReference type="Proteomes" id="UP001287286">
    <property type="component" value="Unassembled WGS sequence"/>
</dbReference>
<reference evidence="9 10" key="1">
    <citation type="journal article" date="2024" name="Microbiol. Resour. Announc.">
        <title>Genome annotations for the ascomycete fungi Trichoderma harzianum, Trichoderma aggressivum, and Purpureocillium lilacinum.</title>
        <authorList>
            <person name="Beijen E.P.W."/>
            <person name="Ohm R.A."/>
        </authorList>
    </citation>
    <scope>NUCLEOTIDE SEQUENCE [LARGE SCALE GENOMIC DNA]</scope>
    <source>
        <strain evidence="9 10">CBS 150709</strain>
    </source>
</reference>
<evidence type="ECO:0000256" key="8">
    <source>
        <dbReference type="SAM" id="MobiDB-lite"/>
    </source>
</evidence>
<keyword evidence="3" id="KW-0689">Ribosomal protein</keyword>